<dbReference type="Pfam" id="PF00270">
    <property type="entry name" value="DEAD"/>
    <property type="match status" value="1"/>
</dbReference>
<evidence type="ECO:0000256" key="3">
    <source>
        <dbReference type="ARBA" id="ARBA00022741"/>
    </source>
</evidence>
<dbReference type="Proteomes" id="UP000515160">
    <property type="component" value="Chromosome 3"/>
</dbReference>
<dbReference type="GO" id="GO:0043138">
    <property type="term" value="F:3'-5' DNA helicase activity"/>
    <property type="evidence" value="ECO:0007669"/>
    <property type="project" value="InterPro"/>
</dbReference>
<keyword evidence="3" id="KW-0547">Nucleotide-binding</keyword>
<feature type="compositionally biased region" description="Polar residues" evidence="8">
    <location>
        <begin position="1069"/>
        <end position="1084"/>
    </location>
</feature>
<feature type="domain" description="Helicase ATP-binding" evidence="9">
    <location>
        <begin position="78"/>
        <end position="250"/>
    </location>
</feature>
<dbReference type="CDD" id="cd18033">
    <property type="entry name" value="DEXDc_FANCM"/>
    <property type="match status" value="1"/>
</dbReference>
<evidence type="ECO:0000256" key="4">
    <source>
        <dbReference type="ARBA" id="ARBA00022801"/>
    </source>
</evidence>
<evidence type="ECO:0000256" key="7">
    <source>
        <dbReference type="ARBA" id="ARBA00023242"/>
    </source>
</evidence>
<dbReference type="OrthoDB" id="6513042at2759"/>
<dbReference type="PANTHER" id="PTHR14025:SF20">
    <property type="entry name" value="FANCONI ANEMIA GROUP M PROTEIN"/>
    <property type="match status" value="1"/>
</dbReference>
<comment type="subcellular location">
    <subcellularLocation>
        <location evidence="1">Nucleus</location>
    </subcellularLocation>
</comment>
<dbReference type="SUPFAM" id="SSF52540">
    <property type="entry name" value="P-loop containing nucleoside triphosphate hydrolases"/>
    <property type="match status" value="1"/>
</dbReference>
<reference evidence="12" key="1">
    <citation type="submission" date="2025-08" db="UniProtKB">
        <authorList>
            <consortium name="RefSeq"/>
        </authorList>
    </citation>
    <scope>IDENTIFICATION</scope>
    <source>
        <strain evidence="12">15112-1751.03</strain>
        <tissue evidence="12">Whole Adult</tissue>
    </source>
</reference>
<organism evidence="11 12">
    <name type="scientific">Drosophila albomicans</name>
    <name type="common">Fruit fly</name>
    <dbReference type="NCBI Taxonomy" id="7291"/>
    <lineage>
        <taxon>Eukaryota</taxon>
        <taxon>Metazoa</taxon>
        <taxon>Ecdysozoa</taxon>
        <taxon>Arthropoda</taxon>
        <taxon>Hexapoda</taxon>
        <taxon>Insecta</taxon>
        <taxon>Pterygota</taxon>
        <taxon>Neoptera</taxon>
        <taxon>Endopterygota</taxon>
        <taxon>Diptera</taxon>
        <taxon>Brachycera</taxon>
        <taxon>Muscomorpha</taxon>
        <taxon>Ephydroidea</taxon>
        <taxon>Drosophilidae</taxon>
        <taxon>Drosophila</taxon>
    </lineage>
</organism>
<evidence type="ECO:0000256" key="6">
    <source>
        <dbReference type="ARBA" id="ARBA00022840"/>
    </source>
</evidence>
<evidence type="ECO:0000313" key="12">
    <source>
        <dbReference type="RefSeq" id="XP_034106122.1"/>
    </source>
</evidence>
<evidence type="ECO:0000313" key="11">
    <source>
        <dbReference type="Proteomes" id="UP000515160"/>
    </source>
</evidence>
<keyword evidence="6" id="KW-0067">ATP-binding</keyword>
<dbReference type="RefSeq" id="XP_034106122.1">
    <property type="nucleotide sequence ID" value="XM_034250231.2"/>
</dbReference>
<dbReference type="InterPro" id="IPR011545">
    <property type="entry name" value="DEAD/DEAH_box_helicase_dom"/>
</dbReference>
<dbReference type="SMART" id="SM00487">
    <property type="entry name" value="DEXDc"/>
    <property type="match status" value="1"/>
</dbReference>
<feature type="region of interest" description="Disordered" evidence="8">
    <location>
        <begin position="27"/>
        <end position="53"/>
    </location>
</feature>
<dbReference type="InterPro" id="IPR027417">
    <property type="entry name" value="P-loop_NTPase"/>
</dbReference>
<dbReference type="PANTHER" id="PTHR14025">
    <property type="entry name" value="FANCONI ANEMIA GROUP M FANCM FAMILY MEMBER"/>
    <property type="match status" value="1"/>
</dbReference>
<dbReference type="GO" id="GO:0016787">
    <property type="term" value="F:hydrolase activity"/>
    <property type="evidence" value="ECO:0007669"/>
    <property type="project" value="UniProtKB-KW"/>
</dbReference>
<keyword evidence="11" id="KW-1185">Reference proteome</keyword>
<dbReference type="InterPro" id="IPR001650">
    <property type="entry name" value="Helicase_C-like"/>
</dbReference>
<feature type="region of interest" description="Disordered" evidence="8">
    <location>
        <begin position="1067"/>
        <end position="1087"/>
    </location>
</feature>
<dbReference type="Gene3D" id="3.40.50.300">
    <property type="entry name" value="P-loop containing nucleotide triphosphate hydrolases"/>
    <property type="match status" value="2"/>
</dbReference>
<evidence type="ECO:0000256" key="5">
    <source>
        <dbReference type="ARBA" id="ARBA00022806"/>
    </source>
</evidence>
<dbReference type="GO" id="GO:0000400">
    <property type="term" value="F:four-way junction DNA binding"/>
    <property type="evidence" value="ECO:0007669"/>
    <property type="project" value="TreeGrafter"/>
</dbReference>
<dbReference type="FunFam" id="3.40.50.300:FF:000861">
    <property type="entry name" value="Fanconi anemia, complementation group M"/>
    <property type="match status" value="1"/>
</dbReference>
<dbReference type="InterPro" id="IPR044749">
    <property type="entry name" value="FANCM_DEXDc"/>
</dbReference>
<evidence type="ECO:0000256" key="1">
    <source>
        <dbReference type="ARBA" id="ARBA00004123"/>
    </source>
</evidence>
<dbReference type="GO" id="GO:0045003">
    <property type="term" value="P:double-strand break repair via synthesis-dependent strand annealing"/>
    <property type="evidence" value="ECO:0007669"/>
    <property type="project" value="TreeGrafter"/>
</dbReference>
<dbReference type="InterPro" id="IPR039686">
    <property type="entry name" value="FANCM/Mph1-like_ID"/>
</dbReference>
<sequence length="1436" mass="161871">MNNNWPGDDDEFDLALNDNELEKLLIAASQPHPTQQKQQQRQQPPQTEKSEFEGFNESAGETWLYPSNLPLRAYQHSIVQSALYRNTLVVLPTGLGKTFIAAVVMYNLHRWYPDGKLIFMAPTRPLVSQQIAACQKIMPFPADDTVELTGRLPRAKRAELWMSKRVFFATPQVVQSDMLDTGDGLQFPFDAIKLLVVDEAHRAKGRYAYTQVTESIMARNRNFRMLALSATPGRSMDDVASVCRNLYISHLEVRWDQSIDVQPYIHQRSLRTIVVPLKDTIRETRASLLQIIDPYLRQLIAADVLKNARGNISRNSLLFDQNRFQEQTANGQRHPEQSTITSNFSICISLYHSLELLERHGLRVFVNNFDADERGNLKFVLRDAALRDLVEQTRGQLGANPLDISTRPMTNGEVAPMPAKLDFGHPKYEQARLVMELHFEVNPNSRAIVFCEYRESVMLIQRLLLQHRPLVRPRCFVGQSSNGGGICALTQKEQLQIMSDFRSGICNVLVATSIGEEGLDVGEVDLIVCFDICSSNPTRFVQRIGRTGRQKRGQVVMLVTEGREQQLLKEVLANKDQTTRKLLQSPVVKRSLYEYAPRLVPPHLHPKCEQRFMEPAPAAVAKCKTPSPKGKARKQQKEPTVRCHDLRKFFKQSEDKFLQGEYTYQASEESQRMLQQQVARHSVNVQNFLGDTQATAATTSNVPATSNVPTTSNITATGISATTSSNSVSSALGSSQEETQRFRKLTRLLQASKPLVSESLRNQDLMAQLQDKQLPQALKLFLLQSNACFVRDIHDKMQQQLALQLPESRLNSRQQRTRRIHELVETVCAGQMEQLLQPATSCAELTLKELRQPLEKQRQKRFEAVCDDIFRDLKEQGVGADNYELVHQQLEQLELRRLEQTMKEQLPNESSCIYDQWAEDVSEEEEEEQATELLPNCSVYKSQWQEFVQHGNQDEVPHSSTPVRIKPHLNDSSVVVCSQLSSNLSRLNCVMSAASAPLQQKLQKTMAKNSLLDALDENLSDFDQLTEDVDEAAKVKAETLTAPDMSTPDAIDIDLNYFLEPLPEEELLQQSGSKETQSAVTPRNLSPDLFAEDSMSPWLPPTTATVSAVAVAKPAPAPAKSLAAKLAAKTIKAEPALQSPEHRKRCTPVGAEKSPSIFENYLQRMRGRGQLSRAAQRLHSMSSGITKVPQNEAVVNSGQEDDSPIMRNRPAKRKIYVISDDDDEQQENKPVPVTQLLDDSYEHVPATQVDLLTPPRRNSRQKRPKFNSFILQEADLSGSDHGEDEDAEQTIGTYLKDSVVVSSGDEDEHNDTDVHAIYLQAVRSPIQRPGAFKIPPPRVYHDESIYSQPVDVEPSQYYPCSFIANDESTTVVDAHDVSECPLERAERILKEERRERRLLKRGAAAAPIVGRVVPKRRRAIHVIEDSSDEDDGILIH</sequence>
<dbReference type="GO" id="GO:0036297">
    <property type="term" value="P:interstrand cross-link repair"/>
    <property type="evidence" value="ECO:0007669"/>
    <property type="project" value="TreeGrafter"/>
</dbReference>
<keyword evidence="7" id="KW-0539">Nucleus</keyword>
<keyword evidence="4" id="KW-0378">Hydrolase</keyword>
<proteinExistence type="inferred from homology"/>
<protein>
    <submittedName>
        <fullName evidence="12">LOW QUALITY PROTEIN: uncharacterized protein LOC117569166</fullName>
    </submittedName>
</protein>
<dbReference type="GO" id="GO:0009378">
    <property type="term" value="F:four-way junction helicase activity"/>
    <property type="evidence" value="ECO:0007669"/>
    <property type="project" value="TreeGrafter"/>
</dbReference>
<name>A0A6P8YFH6_DROAB</name>
<dbReference type="PROSITE" id="PS51194">
    <property type="entry name" value="HELICASE_CTER"/>
    <property type="match status" value="1"/>
</dbReference>
<dbReference type="GO" id="GO:0005524">
    <property type="term" value="F:ATP binding"/>
    <property type="evidence" value="ECO:0007669"/>
    <property type="project" value="UniProtKB-KW"/>
</dbReference>
<dbReference type="GO" id="GO:0005634">
    <property type="term" value="C:nucleus"/>
    <property type="evidence" value="ECO:0007669"/>
    <property type="project" value="UniProtKB-SubCell"/>
</dbReference>
<dbReference type="SMART" id="SM00490">
    <property type="entry name" value="HELICc"/>
    <property type="match status" value="1"/>
</dbReference>
<feature type="compositionally biased region" description="Low complexity" evidence="8">
    <location>
        <begin position="30"/>
        <end position="46"/>
    </location>
</feature>
<evidence type="ECO:0000259" key="10">
    <source>
        <dbReference type="PROSITE" id="PS51194"/>
    </source>
</evidence>
<evidence type="ECO:0000256" key="2">
    <source>
        <dbReference type="ARBA" id="ARBA00009889"/>
    </source>
</evidence>
<dbReference type="CDD" id="cd12091">
    <property type="entry name" value="FANCM_ID"/>
    <property type="match status" value="1"/>
</dbReference>
<dbReference type="CTD" id="57697"/>
<gene>
    <name evidence="12" type="primary">LOC117569166</name>
</gene>
<accession>A0A6P8YFH6</accession>
<dbReference type="GeneID" id="117569166"/>
<keyword evidence="5" id="KW-0347">Helicase</keyword>
<comment type="similarity">
    <text evidence="2">Belongs to the DEAD box helicase family. DEAH subfamily. FANCM sub-subfamily.</text>
</comment>
<feature type="region of interest" description="Disordered" evidence="8">
    <location>
        <begin position="621"/>
        <end position="640"/>
    </location>
</feature>
<evidence type="ECO:0000256" key="8">
    <source>
        <dbReference type="SAM" id="MobiDB-lite"/>
    </source>
</evidence>
<dbReference type="Pfam" id="PF00271">
    <property type="entry name" value="Helicase_C"/>
    <property type="match status" value="1"/>
</dbReference>
<dbReference type="InterPro" id="IPR014001">
    <property type="entry name" value="Helicase_ATP-bd"/>
</dbReference>
<evidence type="ECO:0000259" key="9">
    <source>
        <dbReference type="PROSITE" id="PS51192"/>
    </source>
</evidence>
<feature type="domain" description="Helicase C-terminal" evidence="10">
    <location>
        <begin position="433"/>
        <end position="593"/>
    </location>
</feature>
<dbReference type="PROSITE" id="PS51192">
    <property type="entry name" value="HELICASE_ATP_BIND_1"/>
    <property type="match status" value="1"/>
</dbReference>
<dbReference type="Gene3D" id="1.20.1320.20">
    <property type="entry name" value="hef helicase domain"/>
    <property type="match status" value="1"/>
</dbReference>